<dbReference type="Proteomes" id="UP001610706">
    <property type="component" value="Unassembled WGS sequence"/>
</dbReference>
<dbReference type="RefSeq" id="WP_395536056.1">
    <property type="nucleotide sequence ID" value="NZ_CP166302.1"/>
</dbReference>
<dbReference type="SUPFAM" id="SSF55781">
    <property type="entry name" value="GAF domain-like"/>
    <property type="match status" value="1"/>
</dbReference>
<evidence type="ECO:0000313" key="5">
    <source>
        <dbReference type="Proteomes" id="UP001610706"/>
    </source>
</evidence>
<evidence type="ECO:0000256" key="1">
    <source>
        <dbReference type="ARBA" id="ARBA00012528"/>
    </source>
</evidence>
<dbReference type="SMART" id="SM00267">
    <property type="entry name" value="GGDEF"/>
    <property type="match status" value="1"/>
</dbReference>
<dbReference type="PANTHER" id="PTHR45138">
    <property type="entry name" value="REGULATORY COMPONENTS OF SENSORY TRANSDUCTION SYSTEM"/>
    <property type="match status" value="1"/>
</dbReference>
<dbReference type="Gene3D" id="3.30.450.40">
    <property type="match status" value="1"/>
</dbReference>
<dbReference type="InterPro" id="IPR043128">
    <property type="entry name" value="Rev_trsase/Diguanyl_cyclase"/>
</dbReference>
<dbReference type="SMART" id="SM00065">
    <property type="entry name" value="GAF"/>
    <property type="match status" value="1"/>
</dbReference>
<keyword evidence="4" id="KW-0808">Transferase</keyword>
<organism evidence="4 5">
    <name type="scientific">Oceanimonas smirnovii</name>
    <dbReference type="NCBI Taxonomy" id="264574"/>
    <lineage>
        <taxon>Bacteria</taxon>
        <taxon>Pseudomonadati</taxon>
        <taxon>Pseudomonadota</taxon>
        <taxon>Gammaproteobacteria</taxon>
        <taxon>Aeromonadales</taxon>
        <taxon>Aeromonadaceae</taxon>
        <taxon>Oceanimonas</taxon>
    </lineage>
</organism>
<dbReference type="InterPro" id="IPR000160">
    <property type="entry name" value="GGDEF_dom"/>
</dbReference>
<dbReference type="SUPFAM" id="SSF55073">
    <property type="entry name" value="Nucleotide cyclase"/>
    <property type="match status" value="1"/>
</dbReference>
<dbReference type="InterPro" id="IPR029787">
    <property type="entry name" value="Nucleotide_cyclase"/>
</dbReference>
<dbReference type="Gene3D" id="3.30.70.270">
    <property type="match status" value="1"/>
</dbReference>
<dbReference type="InterPro" id="IPR003018">
    <property type="entry name" value="GAF"/>
</dbReference>
<dbReference type="InterPro" id="IPR029016">
    <property type="entry name" value="GAF-like_dom_sf"/>
</dbReference>
<sequence length="352" mass="39423">MTSYSSQPGDARAYSEEARLSVLASYDILDTPPDSAFDEITELAALLCDTPIAVINFVDRDRQWFKSEKGLGIKETPRDISICAHVILQSELFIVPDTHQDPRFVCNPLVTQDPPLRFYAGALLNSPDGLPLGTLCVLDHRPRELTEKQQVALTTLANQIMKNLELMRIQQEQASLIQQLQFAQQELIHLAATDPLTGLYNRRAFKERLSQEQSLIQRGRAPAALMLMDLDNFKVINDDFGHEAGDKVIEHFASVCKKVFRQADVIGRWGGEEFVVLLPGTTETDACQAAQRLHQLLAQNQIEYDGNTALFITVSIGLCSLSKDCPLEEALRLADELLYQAKDQGRNRTVTR</sequence>
<evidence type="ECO:0000256" key="2">
    <source>
        <dbReference type="ARBA" id="ARBA00034247"/>
    </source>
</evidence>
<keyword evidence="5" id="KW-1185">Reference proteome</keyword>
<evidence type="ECO:0000313" key="4">
    <source>
        <dbReference type="EMBL" id="MFH7565187.1"/>
    </source>
</evidence>
<dbReference type="GO" id="GO:0052621">
    <property type="term" value="F:diguanylate cyclase activity"/>
    <property type="evidence" value="ECO:0007669"/>
    <property type="project" value="UniProtKB-EC"/>
</dbReference>
<dbReference type="Pfam" id="PF01590">
    <property type="entry name" value="GAF"/>
    <property type="match status" value="1"/>
</dbReference>
<dbReference type="EC" id="2.7.7.65" evidence="1"/>
<name>A0ABW7P144_9GAMM</name>
<dbReference type="PROSITE" id="PS50887">
    <property type="entry name" value="GGDEF"/>
    <property type="match status" value="1"/>
</dbReference>
<dbReference type="InterPro" id="IPR050469">
    <property type="entry name" value="Diguanylate_Cyclase"/>
</dbReference>
<proteinExistence type="predicted"/>
<dbReference type="EMBL" id="JBGFTR010000009">
    <property type="protein sequence ID" value="MFH7565187.1"/>
    <property type="molecule type" value="Genomic_DNA"/>
</dbReference>
<feature type="domain" description="GGDEF" evidence="3">
    <location>
        <begin position="221"/>
        <end position="352"/>
    </location>
</feature>
<dbReference type="NCBIfam" id="TIGR00254">
    <property type="entry name" value="GGDEF"/>
    <property type="match status" value="1"/>
</dbReference>
<comment type="catalytic activity">
    <reaction evidence="2">
        <text>2 GTP = 3',3'-c-di-GMP + 2 diphosphate</text>
        <dbReference type="Rhea" id="RHEA:24898"/>
        <dbReference type="ChEBI" id="CHEBI:33019"/>
        <dbReference type="ChEBI" id="CHEBI:37565"/>
        <dbReference type="ChEBI" id="CHEBI:58805"/>
        <dbReference type="EC" id="2.7.7.65"/>
    </reaction>
</comment>
<evidence type="ECO:0000259" key="3">
    <source>
        <dbReference type="PROSITE" id="PS50887"/>
    </source>
</evidence>
<keyword evidence="4" id="KW-0548">Nucleotidyltransferase</keyword>
<comment type="caution">
    <text evidence="4">The sequence shown here is derived from an EMBL/GenBank/DDBJ whole genome shotgun (WGS) entry which is preliminary data.</text>
</comment>
<protein>
    <recommendedName>
        <fullName evidence="1">diguanylate cyclase</fullName>
        <ecNumber evidence="1">2.7.7.65</ecNumber>
    </recommendedName>
</protein>
<gene>
    <name evidence="4" type="ORF">AB9R89_07605</name>
</gene>
<reference evidence="4 5" key="1">
    <citation type="submission" date="2024-08" db="EMBL/GenBank/DDBJ databases">
        <title>Oceanimonas smirnovii Genome sequencing and assembly.</title>
        <authorList>
            <person name="Tang B."/>
        </authorList>
    </citation>
    <scope>NUCLEOTIDE SEQUENCE [LARGE SCALE GENOMIC DNA]</scope>
    <source>
        <strain evidence="4 5">OS2020-119</strain>
    </source>
</reference>
<dbReference type="Pfam" id="PF00990">
    <property type="entry name" value="GGDEF"/>
    <property type="match status" value="1"/>
</dbReference>
<accession>A0ABW7P144</accession>
<dbReference type="PANTHER" id="PTHR45138:SF9">
    <property type="entry name" value="DIGUANYLATE CYCLASE DGCM-RELATED"/>
    <property type="match status" value="1"/>
</dbReference>
<dbReference type="CDD" id="cd01949">
    <property type="entry name" value="GGDEF"/>
    <property type="match status" value="1"/>
</dbReference>